<comment type="caution">
    <text evidence="2">The sequence shown here is derived from an EMBL/GenBank/DDBJ whole genome shotgun (WGS) entry which is preliminary data.</text>
</comment>
<feature type="transmembrane region" description="Helical" evidence="1">
    <location>
        <begin position="6"/>
        <end position="24"/>
    </location>
</feature>
<organism evidence="2 3">
    <name type="scientific">Companilactobacillus bobalius DSM 19674</name>
    <dbReference type="NCBI Taxonomy" id="1423788"/>
    <lineage>
        <taxon>Bacteria</taxon>
        <taxon>Bacillati</taxon>
        <taxon>Bacillota</taxon>
        <taxon>Bacilli</taxon>
        <taxon>Lactobacillales</taxon>
        <taxon>Lactobacillaceae</taxon>
        <taxon>Companilactobacillus</taxon>
        <taxon>Companilactobacillus bobalius</taxon>
    </lineage>
</organism>
<sequence>MPISISEFFILAFIFIVLIACYQISRQNKLLRKQNDDLTKNYNQNVKDYEIVAKQNKLMKSSFKEIIGIMKNVGNDQEKDR</sequence>
<keyword evidence="3" id="KW-1185">Reference proteome</keyword>
<dbReference type="PATRIC" id="fig|1423788.3.peg.1455"/>
<accession>A0A0R1KJF7</accession>
<name>A0A0R1KJF7_9LACO</name>
<keyword evidence="1" id="KW-0812">Transmembrane</keyword>
<gene>
    <name evidence="2" type="ORF">FC78_GL001411</name>
</gene>
<dbReference type="EMBL" id="AZDY01000036">
    <property type="protein sequence ID" value="KRK83455.1"/>
    <property type="molecule type" value="Genomic_DNA"/>
</dbReference>
<evidence type="ECO:0000313" key="3">
    <source>
        <dbReference type="Proteomes" id="UP000051515"/>
    </source>
</evidence>
<reference evidence="2 3" key="1">
    <citation type="journal article" date="2015" name="Genome Announc.">
        <title>Expanding the biotechnology potential of lactobacilli through comparative genomics of 213 strains and associated genera.</title>
        <authorList>
            <person name="Sun Z."/>
            <person name="Harris H.M."/>
            <person name="McCann A."/>
            <person name="Guo C."/>
            <person name="Argimon S."/>
            <person name="Zhang W."/>
            <person name="Yang X."/>
            <person name="Jeffery I.B."/>
            <person name="Cooney J.C."/>
            <person name="Kagawa T.F."/>
            <person name="Liu W."/>
            <person name="Song Y."/>
            <person name="Salvetti E."/>
            <person name="Wrobel A."/>
            <person name="Rasinkangas P."/>
            <person name="Parkhill J."/>
            <person name="Rea M.C."/>
            <person name="O'Sullivan O."/>
            <person name="Ritari J."/>
            <person name="Douillard F.P."/>
            <person name="Paul Ross R."/>
            <person name="Yang R."/>
            <person name="Briner A.E."/>
            <person name="Felis G.E."/>
            <person name="de Vos W.M."/>
            <person name="Barrangou R."/>
            <person name="Klaenhammer T.R."/>
            <person name="Caufield P.W."/>
            <person name="Cui Y."/>
            <person name="Zhang H."/>
            <person name="O'Toole P.W."/>
        </authorList>
    </citation>
    <scope>NUCLEOTIDE SEQUENCE [LARGE SCALE GENOMIC DNA]</scope>
    <source>
        <strain evidence="2 3">DSM 19674</strain>
    </source>
</reference>
<keyword evidence="1" id="KW-1133">Transmembrane helix</keyword>
<dbReference type="AlphaFoldDB" id="A0A0R1KJF7"/>
<proteinExistence type="predicted"/>
<keyword evidence="1" id="KW-0472">Membrane</keyword>
<protein>
    <submittedName>
        <fullName evidence="2">Uncharacterized protein</fullName>
    </submittedName>
</protein>
<dbReference type="Proteomes" id="UP000051515">
    <property type="component" value="Unassembled WGS sequence"/>
</dbReference>
<dbReference type="STRING" id="1423788.FC78_GL001411"/>
<evidence type="ECO:0000313" key="2">
    <source>
        <dbReference type="EMBL" id="KRK83455.1"/>
    </source>
</evidence>
<evidence type="ECO:0000256" key="1">
    <source>
        <dbReference type="SAM" id="Phobius"/>
    </source>
</evidence>